<name>A0A8K0K8W6_LADFU</name>
<feature type="signal peptide" evidence="1">
    <location>
        <begin position="1"/>
        <end position="26"/>
    </location>
</feature>
<evidence type="ECO:0000313" key="3">
    <source>
        <dbReference type="Proteomes" id="UP000792457"/>
    </source>
</evidence>
<accession>A0A8K0K8W6</accession>
<protein>
    <submittedName>
        <fullName evidence="2">Uncharacterized protein</fullName>
    </submittedName>
</protein>
<feature type="chain" id="PRO_5035432814" evidence="1">
    <location>
        <begin position="27"/>
        <end position="121"/>
    </location>
</feature>
<keyword evidence="3" id="KW-1185">Reference proteome</keyword>
<evidence type="ECO:0000256" key="1">
    <source>
        <dbReference type="SAM" id="SignalP"/>
    </source>
</evidence>
<sequence length="121" mass="13632">MTCLYKSLCLLGTLSIFVAFITPAHGVVAFEWCRYNETQEGRCLTERQCDENHLRGPPDPTVYCGFDKDVRLVCCPLLKVYSQSQKNPTVDDPTKPGKVAKKCEYMQMCALFTEANAGRIN</sequence>
<dbReference type="Proteomes" id="UP000792457">
    <property type="component" value="Unassembled WGS sequence"/>
</dbReference>
<keyword evidence="1" id="KW-0732">Signal</keyword>
<reference evidence="2" key="1">
    <citation type="submission" date="2013-04" db="EMBL/GenBank/DDBJ databases">
        <authorList>
            <person name="Qu J."/>
            <person name="Murali S.C."/>
            <person name="Bandaranaike D."/>
            <person name="Bellair M."/>
            <person name="Blankenburg K."/>
            <person name="Chao H."/>
            <person name="Dinh H."/>
            <person name="Doddapaneni H."/>
            <person name="Downs B."/>
            <person name="Dugan-Rocha S."/>
            <person name="Elkadiri S."/>
            <person name="Gnanaolivu R.D."/>
            <person name="Hernandez B."/>
            <person name="Javaid M."/>
            <person name="Jayaseelan J.C."/>
            <person name="Lee S."/>
            <person name="Li M."/>
            <person name="Ming W."/>
            <person name="Munidasa M."/>
            <person name="Muniz J."/>
            <person name="Nguyen L."/>
            <person name="Ongeri F."/>
            <person name="Osuji N."/>
            <person name="Pu L.-L."/>
            <person name="Puazo M."/>
            <person name="Qu C."/>
            <person name="Quiroz J."/>
            <person name="Raj R."/>
            <person name="Weissenberger G."/>
            <person name="Xin Y."/>
            <person name="Zou X."/>
            <person name="Han Y."/>
            <person name="Richards S."/>
            <person name="Worley K."/>
            <person name="Muzny D."/>
            <person name="Gibbs R."/>
        </authorList>
    </citation>
    <scope>NUCLEOTIDE SEQUENCE</scope>
    <source>
        <strain evidence="2">Sampled in the wild</strain>
    </source>
</reference>
<dbReference type="EMBL" id="KZ308494">
    <property type="protein sequence ID" value="KAG8230545.1"/>
    <property type="molecule type" value="Genomic_DNA"/>
</dbReference>
<reference evidence="2" key="2">
    <citation type="submission" date="2017-10" db="EMBL/GenBank/DDBJ databases">
        <title>Ladona fulva Genome sequencing and assembly.</title>
        <authorList>
            <person name="Murali S."/>
            <person name="Richards S."/>
            <person name="Bandaranaike D."/>
            <person name="Bellair M."/>
            <person name="Blankenburg K."/>
            <person name="Chao H."/>
            <person name="Dinh H."/>
            <person name="Doddapaneni H."/>
            <person name="Dugan-Rocha S."/>
            <person name="Elkadiri S."/>
            <person name="Gnanaolivu R."/>
            <person name="Hernandez B."/>
            <person name="Skinner E."/>
            <person name="Javaid M."/>
            <person name="Lee S."/>
            <person name="Li M."/>
            <person name="Ming W."/>
            <person name="Munidasa M."/>
            <person name="Muniz J."/>
            <person name="Nguyen L."/>
            <person name="Hughes D."/>
            <person name="Osuji N."/>
            <person name="Pu L.-L."/>
            <person name="Puazo M."/>
            <person name="Qu C."/>
            <person name="Quiroz J."/>
            <person name="Raj R."/>
            <person name="Weissenberger G."/>
            <person name="Xin Y."/>
            <person name="Zou X."/>
            <person name="Han Y."/>
            <person name="Worley K."/>
            <person name="Muzny D."/>
            <person name="Gibbs R."/>
        </authorList>
    </citation>
    <scope>NUCLEOTIDE SEQUENCE</scope>
    <source>
        <strain evidence="2">Sampled in the wild</strain>
    </source>
</reference>
<dbReference type="AlphaFoldDB" id="A0A8K0K8W6"/>
<evidence type="ECO:0000313" key="2">
    <source>
        <dbReference type="EMBL" id="KAG8230545.1"/>
    </source>
</evidence>
<proteinExistence type="predicted"/>
<gene>
    <name evidence="2" type="ORF">J437_LFUL008368</name>
</gene>
<organism evidence="2 3">
    <name type="scientific">Ladona fulva</name>
    <name type="common">Scarce chaser dragonfly</name>
    <name type="synonym">Libellula fulva</name>
    <dbReference type="NCBI Taxonomy" id="123851"/>
    <lineage>
        <taxon>Eukaryota</taxon>
        <taxon>Metazoa</taxon>
        <taxon>Ecdysozoa</taxon>
        <taxon>Arthropoda</taxon>
        <taxon>Hexapoda</taxon>
        <taxon>Insecta</taxon>
        <taxon>Pterygota</taxon>
        <taxon>Palaeoptera</taxon>
        <taxon>Odonata</taxon>
        <taxon>Epiprocta</taxon>
        <taxon>Anisoptera</taxon>
        <taxon>Libelluloidea</taxon>
        <taxon>Libellulidae</taxon>
        <taxon>Ladona</taxon>
    </lineage>
</organism>
<comment type="caution">
    <text evidence="2">The sequence shown here is derived from an EMBL/GenBank/DDBJ whole genome shotgun (WGS) entry which is preliminary data.</text>
</comment>